<evidence type="ECO:0000256" key="1">
    <source>
        <dbReference type="SAM" id="Coils"/>
    </source>
</evidence>
<keyword evidence="1" id="KW-0175">Coiled coil</keyword>
<feature type="region of interest" description="Disordered" evidence="2">
    <location>
        <begin position="1"/>
        <end position="20"/>
    </location>
</feature>
<dbReference type="GeneID" id="66101583"/>
<dbReference type="EMBL" id="MU250538">
    <property type="protein sequence ID" value="KAG7445103.1"/>
    <property type="molecule type" value="Genomic_DNA"/>
</dbReference>
<evidence type="ECO:0000256" key="2">
    <source>
        <dbReference type="SAM" id="MobiDB-lite"/>
    </source>
</evidence>
<name>A0A9P7VR26_9AGAR</name>
<comment type="caution">
    <text evidence="3">The sequence shown here is derived from an EMBL/GenBank/DDBJ whole genome shotgun (WGS) entry which is preliminary data.</text>
</comment>
<keyword evidence="4" id="KW-1185">Reference proteome</keyword>
<evidence type="ECO:0000313" key="3">
    <source>
        <dbReference type="EMBL" id="KAG7445103.1"/>
    </source>
</evidence>
<sequence>MAPEYSKHHSMEAQSSIYEASSNENSKECAVYLSGSLQSPSRCVCNSEFIMDFPKTIHQQPCSEDKRRVTDMSEGFMQAQRPSSELSAEVGHLTQQLHATRVIENRLTQEKTSLITFHQREMDDLKHKFSEQKVKQDIKISLLDLENAFLTRQVHNAEAKLVQSKANVDDLKQLTQALQTTIDKYRSDSAADVRNLRERLETDKKDILAEHQKTKAVLQGFQSTATLLQKRIETAYAANRALESEKMRFKQESEEAKRKLDEYEAIVETLRIRFGEMETGMLAAKVGSDRMRGELEEYCQGTTELEAVNARLGGDLESAEKKIFLLTTNNELLLQTIVNIRSPNSDLEAIQAESLRLAQENLQLQERLLEYEEQEVERAVLDYEDDQLFDQPEEDSHCTMRSANSLADFIAGEAPEDGDAPRSRSASENDGPPSY</sequence>
<organism evidence="3 4">
    <name type="scientific">Guyanagaster necrorhizus</name>
    <dbReference type="NCBI Taxonomy" id="856835"/>
    <lineage>
        <taxon>Eukaryota</taxon>
        <taxon>Fungi</taxon>
        <taxon>Dikarya</taxon>
        <taxon>Basidiomycota</taxon>
        <taxon>Agaricomycotina</taxon>
        <taxon>Agaricomycetes</taxon>
        <taxon>Agaricomycetidae</taxon>
        <taxon>Agaricales</taxon>
        <taxon>Marasmiineae</taxon>
        <taxon>Physalacriaceae</taxon>
        <taxon>Guyanagaster</taxon>
    </lineage>
</organism>
<proteinExistence type="predicted"/>
<gene>
    <name evidence="3" type="ORF">BT62DRAFT_1077307</name>
</gene>
<dbReference type="OrthoDB" id="2952189at2759"/>
<evidence type="ECO:0000313" key="4">
    <source>
        <dbReference type="Proteomes" id="UP000812287"/>
    </source>
</evidence>
<accession>A0A9P7VR26</accession>
<feature type="compositionally biased region" description="Basic and acidic residues" evidence="2">
    <location>
        <begin position="1"/>
        <end position="11"/>
    </location>
</feature>
<reference evidence="3" key="1">
    <citation type="submission" date="2020-11" db="EMBL/GenBank/DDBJ databases">
        <title>Adaptations for nitrogen fixation in a non-lichenized fungal sporocarp promotes dispersal by wood-feeding termites.</title>
        <authorList>
            <consortium name="DOE Joint Genome Institute"/>
            <person name="Koch R.A."/>
            <person name="Yoon G."/>
            <person name="Arayal U."/>
            <person name="Lail K."/>
            <person name="Amirebrahimi M."/>
            <person name="Labutti K."/>
            <person name="Lipzen A."/>
            <person name="Riley R."/>
            <person name="Barry K."/>
            <person name="Henrissat B."/>
            <person name="Grigoriev I.V."/>
            <person name="Herr J.R."/>
            <person name="Aime M.C."/>
        </authorList>
    </citation>
    <scope>NUCLEOTIDE SEQUENCE</scope>
    <source>
        <strain evidence="3">MCA 3950</strain>
    </source>
</reference>
<dbReference type="Proteomes" id="UP000812287">
    <property type="component" value="Unassembled WGS sequence"/>
</dbReference>
<dbReference type="RefSeq" id="XP_043038603.1">
    <property type="nucleotide sequence ID" value="XM_043179289.1"/>
</dbReference>
<feature type="coiled-coil region" evidence="1">
    <location>
        <begin position="347"/>
        <end position="375"/>
    </location>
</feature>
<feature type="coiled-coil region" evidence="1">
    <location>
        <begin position="147"/>
        <end position="273"/>
    </location>
</feature>
<protein>
    <submittedName>
        <fullName evidence="3">Uncharacterized protein</fullName>
    </submittedName>
</protein>
<dbReference type="AlphaFoldDB" id="A0A9P7VR26"/>
<feature type="region of interest" description="Disordered" evidence="2">
    <location>
        <begin position="392"/>
        <end position="435"/>
    </location>
</feature>